<keyword evidence="3" id="KW-1185">Reference proteome</keyword>
<evidence type="ECO:0000313" key="3">
    <source>
        <dbReference type="Proteomes" id="UP000022910"/>
    </source>
</evidence>
<gene>
    <name evidence="2" type="ORF">RirG_084280</name>
</gene>
<protein>
    <submittedName>
        <fullName evidence="2">Uncharacterized protein</fullName>
    </submittedName>
</protein>
<dbReference type="AlphaFoldDB" id="A0A015LE26"/>
<comment type="caution">
    <text evidence="2">The sequence shown here is derived from an EMBL/GenBank/DDBJ whole genome shotgun (WGS) entry which is preliminary data.</text>
</comment>
<proteinExistence type="predicted"/>
<organism evidence="2 3">
    <name type="scientific">Rhizophagus irregularis (strain DAOM 197198w)</name>
    <name type="common">Glomus intraradices</name>
    <dbReference type="NCBI Taxonomy" id="1432141"/>
    <lineage>
        <taxon>Eukaryota</taxon>
        <taxon>Fungi</taxon>
        <taxon>Fungi incertae sedis</taxon>
        <taxon>Mucoromycota</taxon>
        <taxon>Glomeromycotina</taxon>
        <taxon>Glomeromycetes</taxon>
        <taxon>Glomerales</taxon>
        <taxon>Glomeraceae</taxon>
        <taxon>Rhizophagus</taxon>
    </lineage>
</organism>
<accession>A0A015LE26</accession>
<name>A0A015LE26_RHIIW</name>
<dbReference type="HOGENOM" id="CLU_2607270_0_0_1"/>
<dbReference type="Proteomes" id="UP000022910">
    <property type="component" value="Unassembled WGS sequence"/>
</dbReference>
<evidence type="ECO:0000256" key="1">
    <source>
        <dbReference type="SAM" id="MobiDB-lite"/>
    </source>
</evidence>
<feature type="compositionally biased region" description="Low complexity" evidence="1">
    <location>
        <begin position="21"/>
        <end position="35"/>
    </location>
</feature>
<feature type="region of interest" description="Disordered" evidence="1">
    <location>
        <begin position="1"/>
        <end position="35"/>
    </location>
</feature>
<reference evidence="2 3" key="1">
    <citation type="submission" date="2014-02" db="EMBL/GenBank/DDBJ databases">
        <title>Single nucleus genome sequencing reveals high similarity among nuclei of an endomycorrhizal fungus.</title>
        <authorList>
            <person name="Lin K."/>
            <person name="Geurts R."/>
            <person name="Zhang Z."/>
            <person name="Limpens E."/>
            <person name="Saunders D.G."/>
            <person name="Mu D."/>
            <person name="Pang E."/>
            <person name="Cao H."/>
            <person name="Cha H."/>
            <person name="Lin T."/>
            <person name="Zhou Q."/>
            <person name="Shang Y."/>
            <person name="Li Y."/>
            <person name="Ivanov S."/>
            <person name="Sharma T."/>
            <person name="Velzen R.V."/>
            <person name="Ruijter N.D."/>
            <person name="Aanen D.K."/>
            <person name="Win J."/>
            <person name="Kamoun S."/>
            <person name="Bisseling T."/>
            <person name="Huang S."/>
        </authorList>
    </citation>
    <scope>NUCLEOTIDE SEQUENCE [LARGE SCALE GENOMIC DNA]</scope>
    <source>
        <strain evidence="3">DAOM197198w</strain>
    </source>
</reference>
<sequence>MPGCEDEEAVSFNQPRPGPPGANKGRPGAPGAAAAGWAAEVGGDLTTGADSRQQPGVCRYLSASIWWRATCHTNASSYW</sequence>
<dbReference type="EMBL" id="JEMT01016477">
    <property type="protein sequence ID" value="EXX70796.1"/>
    <property type="molecule type" value="Genomic_DNA"/>
</dbReference>
<evidence type="ECO:0000313" key="2">
    <source>
        <dbReference type="EMBL" id="EXX70796.1"/>
    </source>
</evidence>